<dbReference type="InterPro" id="IPR000847">
    <property type="entry name" value="LysR_HTH_N"/>
</dbReference>
<evidence type="ECO:0000259" key="5">
    <source>
        <dbReference type="PROSITE" id="PS50931"/>
    </source>
</evidence>
<dbReference type="PROSITE" id="PS50931">
    <property type="entry name" value="HTH_LYSR"/>
    <property type="match status" value="1"/>
</dbReference>
<evidence type="ECO:0000256" key="1">
    <source>
        <dbReference type="ARBA" id="ARBA00009437"/>
    </source>
</evidence>
<dbReference type="InterPro" id="IPR005119">
    <property type="entry name" value="LysR_subst-bd"/>
</dbReference>
<protein>
    <submittedName>
        <fullName evidence="6">DNA-binding transcriptional regulator, LysR family</fullName>
    </submittedName>
</protein>
<dbReference type="GO" id="GO:0003700">
    <property type="term" value="F:DNA-binding transcription factor activity"/>
    <property type="evidence" value="ECO:0007669"/>
    <property type="project" value="InterPro"/>
</dbReference>
<evidence type="ECO:0000256" key="4">
    <source>
        <dbReference type="ARBA" id="ARBA00023163"/>
    </source>
</evidence>
<dbReference type="RefSeq" id="WP_093786290.1">
    <property type="nucleotide sequence ID" value="NZ_FNIE01000010.1"/>
</dbReference>
<keyword evidence="3 6" id="KW-0238">DNA-binding</keyword>
<sequence>MKDWDFRKLQILRALHEAGTVTAAAAALRMTPSAVSQQLAALSKQIGAPVLEARGRGVRLTGAAHVLLRHAEVVFAQLERAGAELDGYARGDSGQVTVGTIASAISRLVVPAAELLRGSAPGITVTVREAEAAAVFEDLAAGEIDIAVSLVVDAPSARDPRFALSPLLVDPLDAALPADHPLASVPGLRLSQLAREPWIFGARGPWREITLAACAEAGFVPEQAHSATDWPAILALVAGGMGVALVPRMVTARGSRGMAVRPLDADRPRRRIVGAVRAGAEDAPLPRRVLAAMRQAAELTYVDDLEDPLNEEFRSFRWT</sequence>
<dbReference type="CDD" id="cd08423">
    <property type="entry name" value="PBP2_LTTR_like_6"/>
    <property type="match status" value="1"/>
</dbReference>
<dbReference type="AlphaFoldDB" id="A0A1H0JW47"/>
<reference evidence="6 7" key="1">
    <citation type="submission" date="2016-10" db="EMBL/GenBank/DDBJ databases">
        <authorList>
            <person name="de Groot N.N."/>
        </authorList>
    </citation>
    <scope>NUCLEOTIDE SEQUENCE [LARGE SCALE GENOMIC DNA]</scope>
    <source>
        <strain evidence="6 7">CGMCC 4.2022</strain>
    </source>
</reference>
<dbReference type="STRING" id="310781.SAMN05216259_11021"/>
<evidence type="ECO:0000313" key="7">
    <source>
        <dbReference type="Proteomes" id="UP000199341"/>
    </source>
</evidence>
<dbReference type="Pfam" id="PF03466">
    <property type="entry name" value="LysR_substrate"/>
    <property type="match status" value="1"/>
</dbReference>
<keyword evidence="4" id="KW-0804">Transcription</keyword>
<evidence type="ECO:0000313" key="6">
    <source>
        <dbReference type="EMBL" id="SDO48015.1"/>
    </source>
</evidence>
<dbReference type="OrthoDB" id="4131546at2"/>
<dbReference type="InterPro" id="IPR036390">
    <property type="entry name" value="WH_DNA-bd_sf"/>
</dbReference>
<dbReference type="Proteomes" id="UP000199341">
    <property type="component" value="Unassembled WGS sequence"/>
</dbReference>
<organism evidence="6 7">
    <name type="scientific">Actinacidiphila guanduensis</name>
    <dbReference type="NCBI Taxonomy" id="310781"/>
    <lineage>
        <taxon>Bacteria</taxon>
        <taxon>Bacillati</taxon>
        <taxon>Actinomycetota</taxon>
        <taxon>Actinomycetes</taxon>
        <taxon>Kitasatosporales</taxon>
        <taxon>Streptomycetaceae</taxon>
        <taxon>Actinacidiphila</taxon>
    </lineage>
</organism>
<dbReference type="PANTHER" id="PTHR30346:SF29">
    <property type="entry name" value="LYSR SUBSTRATE-BINDING"/>
    <property type="match status" value="1"/>
</dbReference>
<proteinExistence type="inferred from homology"/>
<dbReference type="GO" id="GO:0003677">
    <property type="term" value="F:DNA binding"/>
    <property type="evidence" value="ECO:0007669"/>
    <property type="project" value="UniProtKB-KW"/>
</dbReference>
<evidence type="ECO:0000256" key="3">
    <source>
        <dbReference type="ARBA" id="ARBA00023125"/>
    </source>
</evidence>
<comment type="similarity">
    <text evidence="1">Belongs to the LysR transcriptional regulatory family.</text>
</comment>
<dbReference type="SUPFAM" id="SSF46785">
    <property type="entry name" value="Winged helix' DNA-binding domain"/>
    <property type="match status" value="1"/>
</dbReference>
<accession>A0A1H0JW47</accession>
<dbReference type="EMBL" id="FNIE01000010">
    <property type="protein sequence ID" value="SDO48015.1"/>
    <property type="molecule type" value="Genomic_DNA"/>
</dbReference>
<dbReference type="PANTHER" id="PTHR30346">
    <property type="entry name" value="TRANSCRIPTIONAL DUAL REGULATOR HCAR-RELATED"/>
    <property type="match status" value="1"/>
</dbReference>
<dbReference type="GO" id="GO:0032993">
    <property type="term" value="C:protein-DNA complex"/>
    <property type="evidence" value="ECO:0007669"/>
    <property type="project" value="TreeGrafter"/>
</dbReference>
<gene>
    <name evidence="6" type="ORF">SAMN05216259_11021</name>
</gene>
<keyword evidence="7" id="KW-1185">Reference proteome</keyword>
<dbReference type="Gene3D" id="3.40.190.10">
    <property type="entry name" value="Periplasmic binding protein-like II"/>
    <property type="match status" value="2"/>
</dbReference>
<dbReference type="InterPro" id="IPR036388">
    <property type="entry name" value="WH-like_DNA-bd_sf"/>
</dbReference>
<dbReference type="Pfam" id="PF00126">
    <property type="entry name" value="HTH_1"/>
    <property type="match status" value="1"/>
</dbReference>
<name>A0A1H0JW47_9ACTN</name>
<dbReference type="SUPFAM" id="SSF53850">
    <property type="entry name" value="Periplasmic binding protein-like II"/>
    <property type="match status" value="1"/>
</dbReference>
<keyword evidence="2" id="KW-0805">Transcription regulation</keyword>
<evidence type="ECO:0000256" key="2">
    <source>
        <dbReference type="ARBA" id="ARBA00023015"/>
    </source>
</evidence>
<dbReference type="Gene3D" id="1.10.10.10">
    <property type="entry name" value="Winged helix-like DNA-binding domain superfamily/Winged helix DNA-binding domain"/>
    <property type="match status" value="1"/>
</dbReference>
<feature type="domain" description="HTH lysR-type" evidence="5">
    <location>
        <begin position="4"/>
        <end position="61"/>
    </location>
</feature>